<organism evidence="1 2">
    <name type="scientific">Pseudomonas fluorescens</name>
    <dbReference type="NCBI Taxonomy" id="294"/>
    <lineage>
        <taxon>Bacteria</taxon>
        <taxon>Pseudomonadati</taxon>
        <taxon>Pseudomonadota</taxon>
        <taxon>Gammaproteobacteria</taxon>
        <taxon>Pseudomonadales</taxon>
        <taxon>Pseudomonadaceae</taxon>
        <taxon>Pseudomonas</taxon>
    </lineage>
</organism>
<evidence type="ECO:0000313" key="2">
    <source>
        <dbReference type="Proteomes" id="UP000381378"/>
    </source>
</evidence>
<protein>
    <recommendedName>
        <fullName evidence="3">SMI1/KNR4 family protein</fullName>
    </recommendedName>
</protein>
<evidence type="ECO:0008006" key="3">
    <source>
        <dbReference type="Google" id="ProtNLM"/>
    </source>
</evidence>
<dbReference type="RefSeq" id="WP_150787986.1">
    <property type="nucleotide sequence ID" value="NZ_CABVJF010000033.1"/>
</dbReference>
<reference evidence="1 2" key="1">
    <citation type="submission" date="2019-09" db="EMBL/GenBank/DDBJ databases">
        <authorList>
            <person name="Chandra G."/>
            <person name="Truman W A."/>
        </authorList>
    </citation>
    <scope>NUCLEOTIDE SEQUENCE [LARGE SCALE GENOMIC DNA]</scope>
    <source>
        <strain evidence="1">PS928</strain>
    </source>
</reference>
<dbReference type="AlphaFoldDB" id="A0A5E7VRB0"/>
<dbReference type="EMBL" id="CABVJF010000033">
    <property type="protein sequence ID" value="VVQ25232.1"/>
    <property type="molecule type" value="Genomic_DNA"/>
</dbReference>
<dbReference type="OrthoDB" id="6047269at2"/>
<proteinExistence type="predicted"/>
<sequence length="227" mass="25998">MKNIDDLKKRIAAELEDYNIYFSPESVPKNINFPVAWKNFGFVDGKHSRIPDAWGLFADHLPWVTSWLDKCVLGTFSAVSDKPYLLYVYCEDDELNFYIGGVPIEDSIWSGKLAYLNGDLKRFYCNLHDGFGFYIGCTMGPSRTEDFVFIEDLCDETIPGLPSLVGFFSSGAGDYLALELKLSANEAYIWWHEKPEFPDKNIDMWAVMDTWMSIFLENSDSNDSMYA</sequence>
<gene>
    <name evidence="1" type="ORF">PS928_05961</name>
</gene>
<dbReference type="Proteomes" id="UP000381378">
    <property type="component" value="Unassembled WGS sequence"/>
</dbReference>
<accession>A0A5E7VRB0</accession>
<name>A0A5E7VRB0_PSEFL</name>
<evidence type="ECO:0000313" key="1">
    <source>
        <dbReference type="EMBL" id="VVQ25232.1"/>
    </source>
</evidence>